<dbReference type="PIRSF" id="PIRSF500136">
    <property type="entry name" value="UDP_ManNAc_DH"/>
    <property type="match status" value="1"/>
</dbReference>
<gene>
    <name evidence="6" type="ORF">ACFSW8_15395</name>
</gene>
<comment type="caution">
    <text evidence="6">The sequence shown here is derived from an EMBL/GenBank/DDBJ whole genome shotgun (WGS) entry which is preliminary data.</text>
</comment>
<dbReference type="InterPro" id="IPR017476">
    <property type="entry name" value="UDP-Glc/GDP-Man"/>
</dbReference>
<evidence type="ECO:0000256" key="2">
    <source>
        <dbReference type="ARBA" id="ARBA00023027"/>
    </source>
</evidence>
<evidence type="ECO:0000256" key="4">
    <source>
        <dbReference type="SAM" id="Phobius"/>
    </source>
</evidence>
<proteinExistence type="inferred from homology"/>
<keyword evidence="2" id="KW-0520">NAD</keyword>
<accession>A0ABW4ZFB4</accession>
<dbReference type="InterPro" id="IPR014027">
    <property type="entry name" value="UDP-Glc/GDP-Man_DH_C"/>
</dbReference>
<evidence type="ECO:0000256" key="1">
    <source>
        <dbReference type="ARBA" id="ARBA00023002"/>
    </source>
</evidence>
<evidence type="ECO:0000313" key="7">
    <source>
        <dbReference type="Proteomes" id="UP001597389"/>
    </source>
</evidence>
<dbReference type="InterPro" id="IPR036220">
    <property type="entry name" value="UDP-Glc/GDP-Man_DH_C_sf"/>
</dbReference>
<reference evidence="7" key="1">
    <citation type="journal article" date="2019" name="Int. J. Syst. Evol. Microbiol.">
        <title>The Global Catalogue of Microorganisms (GCM) 10K type strain sequencing project: providing services to taxonomists for standard genome sequencing and annotation.</title>
        <authorList>
            <consortium name="The Broad Institute Genomics Platform"/>
            <consortium name="The Broad Institute Genome Sequencing Center for Infectious Disease"/>
            <person name="Wu L."/>
            <person name="Ma J."/>
        </authorList>
    </citation>
    <scope>NUCLEOTIDE SEQUENCE [LARGE SCALE GENOMIC DNA]</scope>
    <source>
        <strain evidence="7">CCUG 57942</strain>
    </source>
</reference>
<dbReference type="InterPro" id="IPR014026">
    <property type="entry name" value="UDP-Glc/GDP-Man_DH_dimer"/>
</dbReference>
<name>A0ABW4ZFB4_9BACT</name>
<comment type="similarity">
    <text evidence="3">Belongs to the UDP-glucose/GDP-mannose dehydrogenase family.</text>
</comment>
<dbReference type="Pfam" id="PF00984">
    <property type="entry name" value="UDPG_MGDP_dh"/>
    <property type="match status" value="1"/>
</dbReference>
<evidence type="ECO:0000259" key="5">
    <source>
        <dbReference type="SMART" id="SM00984"/>
    </source>
</evidence>
<organism evidence="6 7">
    <name type="scientific">Rubritalea tangerina</name>
    <dbReference type="NCBI Taxonomy" id="430798"/>
    <lineage>
        <taxon>Bacteria</taxon>
        <taxon>Pseudomonadati</taxon>
        <taxon>Verrucomicrobiota</taxon>
        <taxon>Verrucomicrobiia</taxon>
        <taxon>Verrucomicrobiales</taxon>
        <taxon>Rubritaleaceae</taxon>
        <taxon>Rubritalea</taxon>
    </lineage>
</organism>
<dbReference type="SUPFAM" id="SSF52413">
    <property type="entry name" value="UDP-glucose/GDP-mannose dehydrogenase C-terminal domain"/>
    <property type="match status" value="1"/>
</dbReference>
<dbReference type="InterPro" id="IPR008927">
    <property type="entry name" value="6-PGluconate_DH-like_C_sf"/>
</dbReference>
<keyword evidence="4" id="KW-0812">Transmembrane</keyword>
<dbReference type="Pfam" id="PF03721">
    <property type="entry name" value="UDPG_MGDP_dh_N"/>
    <property type="match status" value="1"/>
</dbReference>
<keyword evidence="7" id="KW-1185">Reference proteome</keyword>
<feature type="domain" description="UDP-glucose/GDP-mannose dehydrogenase C-terminal" evidence="5">
    <location>
        <begin position="326"/>
        <end position="424"/>
    </location>
</feature>
<evidence type="ECO:0000313" key="6">
    <source>
        <dbReference type="EMBL" id="MFD2160287.1"/>
    </source>
</evidence>
<keyword evidence="4" id="KW-0472">Membrane</keyword>
<dbReference type="SUPFAM" id="SSF48179">
    <property type="entry name" value="6-phosphogluconate dehydrogenase C-terminal domain-like"/>
    <property type="match status" value="1"/>
</dbReference>
<dbReference type="PIRSF" id="PIRSF000124">
    <property type="entry name" value="UDPglc_GDPman_dh"/>
    <property type="match status" value="1"/>
</dbReference>
<dbReference type="Pfam" id="PF03720">
    <property type="entry name" value="UDPG_MGDP_dh_C"/>
    <property type="match status" value="1"/>
</dbReference>
<dbReference type="SUPFAM" id="SSF51735">
    <property type="entry name" value="NAD(P)-binding Rossmann-fold domains"/>
    <property type="match status" value="1"/>
</dbReference>
<keyword evidence="1" id="KW-0560">Oxidoreductase</keyword>
<dbReference type="PANTHER" id="PTHR43491:SF1">
    <property type="entry name" value="UDP-N-ACETYL-D-MANNOSAMINE DEHYDROGENASE"/>
    <property type="match status" value="1"/>
</dbReference>
<dbReference type="PANTHER" id="PTHR43491">
    <property type="entry name" value="UDP-N-ACETYL-D-MANNOSAMINE DEHYDROGENASE"/>
    <property type="match status" value="1"/>
</dbReference>
<dbReference type="SMART" id="SM00984">
    <property type="entry name" value="UDPG_MGDP_dh_C"/>
    <property type="match status" value="1"/>
</dbReference>
<dbReference type="Proteomes" id="UP001597389">
    <property type="component" value="Unassembled WGS sequence"/>
</dbReference>
<evidence type="ECO:0000256" key="3">
    <source>
        <dbReference type="PIRNR" id="PIRNR000124"/>
    </source>
</evidence>
<sequence>MSKSSSSAKFEVAIVGLGYVGVPLALGFAEAGCRTLGFDINSERDLELQRGKSPFKHIASERIAKAIDDGMLEFTTNRSLLSQSEAIIVCVPTPLRSHQDPNLSHILEVAEGIGPYLRDGMLVSLESTTYPGTTRGEFRAMLERHSGLKAGTDFHLCFSPEREDPGNAMSKLREVPKVVGGFTAGCMEKAVSLYEKAVDTVVPVHNCDTAEAVKLTENIFRFTNIALVNELKEIYAQLDVDIWEVIEAAKTKPFGFMPFYPGPGVGGHCIPVDPYYLTWKAREFGIDCRFIELAGQVNRSMPGYVANHLLEAMNDRGQLLHGSSVLVVGVAYKSDVSDDRESPSYHVMDILQQKGAKVDYYDPHVLTIGPDRGQWAGCHSICWDLDVLQHYAAAVVCTAHAAVNYEELADTVPLIVDACNVVPKNRHARVVSA</sequence>
<protein>
    <submittedName>
        <fullName evidence="6">Nucleotide sugar dehydrogenase</fullName>
    </submittedName>
</protein>
<dbReference type="InterPro" id="IPR028359">
    <property type="entry name" value="UDP_ManNAc/GlcNAc_DH"/>
</dbReference>
<dbReference type="NCBIfam" id="TIGR03026">
    <property type="entry name" value="NDP-sugDHase"/>
    <property type="match status" value="1"/>
</dbReference>
<dbReference type="EMBL" id="JBHUJB010000076">
    <property type="protein sequence ID" value="MFD2160287.1"/>
    <property type="molecule type" value="Genomic_DNA"/>
</dbReference>
<dbReference type="RefSeq" id="WP_377088483.1">
    <property type="nucleotide sequence ID" value="NZ_JBHSJL010000014.1"/>
</dbReference>
<keyword evidence="4" id="KW-1133">Transmembrane helix</keyword>
<feature type="transmembrane region" description="Helical" evidence="4">
    <location>
        <begin position="12"/>
        <end position="29"/>
    </location>
</feature>
<dbReference type="InterPro" id="IPR001732">
    <property type="entry name" value="UDP-Glc/GDP-Man_DH_N"/>
</dbReference>
<dbReference type="InterPro" id="IPR036291">
    <property type="entry name" value="NAD(P)-bd_dom_sf"/>
</dbReference>
<dbReference type="Gene3D" id="3.40.50.720">
    <property type="entry name" value="NAD(P)-binding Rossmann-like Domain"/>
    <property type="match status" value="2"/>
</dbReference>